<organism evidence="2">
    <name type="scientific">marine metagenome</name>
    <dbReference type="NCBI Taxonomy" id="408172"/>
    <lineage>
        <taxon>unclassified sequences</taxon>
        <taxon>metagenomes</taxon>
        <taxon>ecological metagenomes</taxon>
    </lineage>
</organism>
<protein>
    <submittedName>
        <fullName evidence="2">Uncharacterized protein</fullName>
    </submittedName>
</protein>
<evidence type="ECO:0000256" key="1">
    <source>
        <dbReference type="SAM" id="MobiDB-lite"/>
    </source>
</evidence>
<feature type="compositionally biased region" description="Polar residues" evidence="1">
    <location>
        <begin position="1"/>
        <end position="11"/>
    </location>
</feature>
<evidence type="ECO:0000313" key="2">
    <source>
        <dbReference type="EMBL" id="SVB97839.1"/>
    </source>
</evidence>
<sequence length="30" mass="3400">MTSKTFINGHNLSDPESAYPKKIQQIYSSN</sequence>
<reference evidence="2" key="1">
    <citation type="submission" date="2018-05" db="EMBL/GenBank/DDBJ databases">
        <authorList>
            <person name="Lanie J.A."/>
            <person name="Ng W.-L."/>
            <person name="Kazmierczak K.M."/>
            <person name="Andrzejewski T.M."/>
            <person name="Davidsen T.M."/>
            <person name="Wayne K.J."/>
            <person name="Tettelin H."/>
            <person name="Glass J.I."/>
            <person name="Rusch D."/>
            <person name="Podicherti R."/>
            <person name="Tsui H.-C.T."/>
            <person name="Winkler M.E."/>
        </authorList>
    </citation>
    <scope>NUCLEOTIDE SEQUENCE</scope>
</reference>
<feature type="region of interest" description="Disordered" evidence="1">
    <location>
        <begin position="1"/>
        <end position="30"/>
    </location>
</feature>
<name>A0A382IEX4_9ZZZZ</name>
<proteinExistence type="predicted"/>
<dbReference type="AlphaFoldDB" id="A0A382IEX4"/>
<accession>A0A382IEX4</accession>
<dbReference type="EMBL" id="UINC01066788">
    <property type="protein sequence ID" value="SVB97839.1"/>
    <property type="molecule type" value="Genomic_DNA"/>
</dbReference>
<gene>
    <name evidence="2" type="ORF">METZ01_LOCUS250693</name>
</gene>